<sequence>MRSAALLSLLPLALAAPATRAPLYTREEAIEGKYIVKVKNGASASINSAIASIASNADHVYKNLGGFSASLTSEEVETLRNNPDVSDFSEVEYGPETDSCPKIEYIEQDQKATMFATQTGAPWGLARLSNKEPGSSTYTYDDAAGEGTCVYVLDTGIDTELSEFGGRASWAGDFIGTGKDDQGHGTHCAGTVGSSTYGVAKKAKLFAIKVLDFEGNGEYAQVIAGLDMIADHAATQDCPKGVVASMSLGGPKSQAVNDAAANVVSAGIFLAVAAGNGNRITRLPEDVALVSPASEPSACTVGASDSQDRVASFSNFGALLDVYAPGVGIRSLQPGGSTLDANGTSMATPHVAGLAAYYLSIGATQAAGACSYIVDQGLKGVISGVPSGTANVLVQNGQA</sequence>
<dbReference type="InterPro" id="IPR023828">
    <property type="entry name" value="Peptidase_S8_Ser-AS"/>
</dbReference>
<protein>
    <recommendedName>
        <fullName evidence="12">Cuticle-degrading protease</fullName>
    </recommendedName>
</protein>
<dbReference type="EMBL" id="CABFNO020001404">
    <property type="protein sequence ID" value="CAG9986277.1"/>
    <property type="molecule type" value="Genomic_DNA"/>
</dbReference>
<keyword evidence="3 7" id="KW-0732">Signal</keyword>
<evidence type="ECO:0000313" key="10">
    <source>
        <dbReference type="EMBL" id="CAG9986277.1"/>
    </source>
</evidence>
<dbReference type="GO" id="GO:0005576">
    <property type="term" value="C:extracellular region"/>
    <property type="evidence" value="ECO:0007669"/>
    <property type="project" value="UniProtKB-ARBA"/>
</dbReference>
<evidence type="ECO:0000256" key="5">
    <source>
        <dbReference type="ARBA" id="ARBA00022825"/>
    </source>
</evidence>
<dbReference type="PANTHER" id="PTHR43806">
    <property type="entry name" value="PEPTIDASE S8"/>
    <property type="match status" value="1"/>
</dbReference>
<dbReference type="InterPro" id="IPR000209">
    <property type="entry name" value="Peptidase_S8/S53_dom"/>
</dbReference>
<feature type="domain" description="Inhibitor I9" evidence="9">
    <location>
        <begin position="34"/>
        <end position="86"/>
    </location>
</feature>
<evidence type="ECO:0000256" key="3">
    <source>
        <dbReference type="ARBA" id="ARBA00022729"/>
    </source>
</evidence>
<dbReference type="GO" id="GO:0006508">
    <property type="term" value="P:proteolysis"/>
    <property type="evidence" value="ECO:0007669"/>
    <property type="project" value="UniProtKB-KW"/>
</dbReference>
<dbReference type="FunFam" id="3.40.50.200:FF:000014">
    <property type="entry name" value="Proteinase K"/>
    <property type="match status" value="1"/>
</dbReference>
<evidence type="ECO:0000259" key="9">
    <source>
        <dbReference type="Pfam" id="PF05922"/>
    </source>
</evidence>
<dbReference type="InterPro" id="IPR015500">
    <property type="entry name" value="Peptidase_S8_subtilisin-rel"/>
</dbReference>
<feature type="active site" description="Charge relay system" evidence="6">
    <location>
        <position position="345"/>
    </location>
</feature>
<organism evidence="10 11">
    <name type="scientific">Clonostachys byssicola</name>
    <dbReference type="NCBI Taxonomy" id="160290"/>
    <lineage>
        <taxon>Eukaryota</taxon>
        <taxon>Fungi</taxon>
        <taxon>Dikarya</taxon>
        <taxon>Ascomycota</taxon>
        <taxon>Pezizomycotina</taxon>
        <taxon>Sordariomycetes</taxon>
        <taxon>Hypocreomycetidae</taxon>
        <taxon>Hypocreales</taxon>
        <taxon>Bionectriaceae</taxon>
        <taxon>Clonostachys</taxon>
    </lineage>
</organism>
<dbReference type="OrthoDB" id="206201at2759"/>
<dbReference type="PANTHER" id="PTHR43806:SF58">
    <property type="entry name" value="ALKALINE PROTEASE 1-RELATED"/>
    <property type="match status" value="1"/>
</dbReference>
<dbReference type="CDD" id="cd04077">
    <property type="entry name" value="Peptidases_S8_PCSK9_ProteinaseK_like"/>
    <property type="match status" value="1"/>
</dbReference>
<dbReference type="Proteomes" id="UP000754883">
    <property type="component" value="Unassembled WGS sequence"/>
</dbReference>
<evidence type="ECO:0000256" key="4">
    <source>
        <dbReference type="ARBA" id="ARBA00022801"/>
    </source>
</evidence>
<name>A0A9N9UBF0_9HYPO</name>
<evidence type="ECO:0000313" key="11">
    <source>
        <dbReference type="Proteomes" id="UP000754883"/>
    </source>
</evidence>
<gene>
    <name evidence="10" type="ORF">CBYS24578_00012594</name>
</gene>
<feature type="active site" description="Charge relay system" evidence="6">
    <location>
        <position position="154"/>
    </location>
</feature>
<dbReference type="InterPro" id="IPR036852">
    <property type="entry name" value="Peptidase_S8/S53_dom_sf"/>
</dbReference>
<keyword evidence="11" id="KW-1185">Reference proteome</keyword>
<dbReference type="PROSITE" id="PS51892">
    <property type="entry name" value="SUBTILASE"/>
    <property type="match status" value="1"/>
</dbReference>
<dbReference type="InterPro" id="IPR034193">
    <property type="entry name" value="PCSK9_ProteinaseK-like"/>
</dbReference>
<dbReference type="PRINTS" id="PR00723">
    <property type="entry name" value="SUBTILISIN"/>
</dbReference>
<keyword evidence="4 6" id="KW-0378">Hydrolase</keyword>
<dbReference type="Pfam" id="PF00082">
    <property type="entry name" value="Peptidase_S8"/>
    <property type="match status" value="1"/>
</dbReference>
<dbReference type="SUPFAM" id="SSF52743">
    <property type="entry name" value="Subtilisin-like"/>
    <property type="match status" value="1"/>
</dbReference>
<evidence type="ECO:0000259" key="8">
    <source>
        <dbReference type="Pfam" id="PF00082"/>
    </source>
</evidence>
<dbReference type="InterPro" id="IPR050131">
    <property type="entry name" value="Peptidase_S8_subtilisin-like"/>
</dbReference>
<dbReference type="InterPro" id="IPR022398">
    <property type="entry name" value="Peptidase_S8_His-AS"/>
</dbReference>
<proteinExistence type="inferred from homology"/>
<dbReference type="Pfam" id="PF05922">
    <property type="entry name" value="Inhibitor_I9"/>
    <property type="match status" value="1"/>
</dbReference>
<feature type="domain" description="Peptidase S8/S53" evidence="8">
    <location>
        <begin position="145"/>
        <end position="360"/>
    </location>
</feature>
<feature type="active site" description="Charge relay system" evidence="6">
    <location>
        <position position="184"/>
    </location>
</feature>
<evidence type="ECO:0000256" key="1">
    <source>
        <dbReference type="ARBA" id="ARBA00011073"/>
    </source>
</evidence>
<dbReference type="Gene3D" id="3.30.70.80">
    <property type="entry name" value="Peptidase S8 propeptide/proteinase inhibitor I9"/>
    <property type="match status" value="1"/>
</dbReference>
<evidence type="ECO:0000256" key="2">
    <source>
        <dbReference type="ARBA" id="ARBA00022670"/>
    </source>
</evidence>
<keyword evidence="2 6" id="KW-0645">Protease</keyword>
<dbReference type="InterPro" id="IPR010259">
    <property type="entry name" value="S8pro/Inhibitor_I9"/>
</dbReference>
<reference evidence="10" key="1">
    <citation type="submission" date="2021-10" db="EMBL/GenBank/DDBJ databases">
        <authorList>
            <person name="Piombo E."/>
        </authorList>
    </citation>
    <scope>NUCLEOTIDE SEQUENCE</scope>
</reference>
<feature type="signal peptide" evidence="7">
    <location>
        <begin position="1"/>
        <end position="15"/>
    </location>
</feature>
<comment type="similarity">
    <text evidence="1 6">Belongs to the peptidase S8 family.</text>
</comment>
<dbReference type="InterPro" id="IPR037045">
    <property type="entry name" value="S8pro/Inhibitor_I9_sf"/>
</dbReference>
<feature type="chain" id="PRO_5040191477" description="Cuticle-degrading protease" evidence="7">
    <location>
        <begin position="16"/>
        <end position="399"/>
    </location>
</feature>
<accession>A0A9N9UBF0</accession>
<dbReference type="GO" id="GO:0004252">
    <property type="term" value="F:serine-type endopeptidase activity"/>
    <property type="evidence" value="ECO:0007669"/>
    <property type="project" value="UniProtKB-UniRule"/>
</dbReference>
<keyword evidence="5 6" id="KW-0720">Serine protease</keyword>
<dbReference type="Gene3D" id="3.40.50.200">
    <property type="entry name" value="Peptidase S8/S53 domain"/>
    <property type="match status" value="1"/>
</dbReference>
<dbReference type="SUPFAM" id="SSF54897">
    <property type="entry name" value="Protease propeptides/inhibitors"/>
    <property type="match status" value="1"/>
</dbReference>
<dbReference type="PROSITE" id="PS00137">
    <property type="entry name" value="SUBTILASE_HIS"/>
    <property type="match status" value="1"/>
</dbReference>
<evidence type="ECO:0000256" key="6">
    <source>
        <dbReference type="PROSITE-ProRule" id="PRU01240"/>
    </source>
</evidence>
<evidence type="ECO:0000256" key="7">
    <source>
        <dbReference type="SAM" id="SignalP"/>
    </source>
</evidence>
<evidence type="ECO:0008006" key="12">
    <source>
        <dbReference type="Google" id="ProtNLM"/>
    </source>
</evidence>
<dbReference type="PROSITE" id="PS00138">
    <property type="entry name" value="SUBTILASE_SER"/>
    <property type="match status" value="1"/>
</dbReference>
<dbReference type="AlphaFoldDB" id="A0A9N9UBF0"/>
<comment type="caution">
    <text evidence="10">The sequence shown here is derived from an EMBL/GenBank/DDBJ whole genome shotgun (WGS) entry which is preliminary data.</text>
</comment>